<dbReference type="EC" id="2.1.1.64" evidence="5"/>
<keyword evidence="4 5" id="KW-0949">S-adenosyl-L-methionine</keyword>
<keyword evidence="9" id="KW-1185">Reference proteome</keyword>
<dbReference type="InterPro" id="IPR029063">
    <property type="entry name" value="SAM-dependent_MTases_sf"/>
</dbReference>
<feature type="binding site" evidence="5">
    <location>
        <position position="193"/>
    </location>
    <ligand>
        <name>S-adenosyl-L-methionine</name>
        <dbReference type="ChEBI" id="CHEBI:59789"/>
    </ligand>
</feature>
<dbReference type="GO" id="GO:0032259">
    <property type="term" value="P:methylation"/>
    <property type="evidence" value="ECO:0007669"/>
    <property type="project" value="UniProtKB-KW"/>
</dbReference>
<protein>
    <recommendedName>
        <fullName evidence="5">Ubiquinone biosynthesis O-methyltransferase, mitochondrial</fullName>
    </recommendedName>
    <alternativeName>
        <fullName evidence="5">3-demethylubiquinol 3-O-methyltransferase</fullName>
        <ecNumber evidence="5">2.1.1.64</ecNumber>
    </alternativeName>
    <alternativeName>
        <fullName evidence="5">3-demethylubiquinone 3-O-methyltransferase</fullName>
        <ecNumber evidence="5">2.1.1.-</ecNumber>
    </alternativeName>
    <alternativeName>
        <fullName evidence="5">Polyprenyldihydroxybenzoate methyltransferase</fullName>
        <ecNumber evidence="5">2.1.1.114</ecNumber>
    </alternativeName>
</protein>
<dbReference type="Proteomes" id="UP001145021">
    <property type="component" value="Unassembled WGS sequence"/>
</dbReference>
<reference evidence="8" key="1">
    <citation type="submission" date="2022-07" db="EMBL/GenBank/DDBJ databases">
        <title>Phylogenomic reconstructions and comparative analyses of Kickxellomycotina fungi.</title>
        <authorList>
            <person name="Reynolds N.K."/>
            <person name="Stajich J.E."/>
            <person name="Barry K."/>
            <person name="Grigoriev I.V."/>
            <person name="Crous P."/>
            <person name="Smith M.E."/>
        </authorList>
    </citation>
    <scope>NUCLEOTIDE SEQUENCE</scope>
    <source>
        <strain evidence="8">NBRC 105413</strain>
    </source>
</reference>
<keyword evidence="3 5" id="KW-0831">Ubiquinone biosynthesis</keyword>
<feature type="binding site" evidence="5">
    <location>
        <position position="287"/>
    </location>
    <ligand>
        <name>S-adenosyl-L-methionine</name>
        <dbReference type="ChEBI" id="CHEBI:59789"/>
    </ligand>
</feature>
<evidence type="ECO:0000256" key="2">
    <source>
        <dbReference type="ARBA" id="ARBA00022679"/>
    </source>
</evidence>
<dbReference type="PANTHER" id="PTHR43464">
    <property type="entry name" value="METHYLTRANSFERASE"/>
    <property type="match status" value="1"/>
</dbReference>
<keyword evidence="5" id="KW-0496">Mitochondrion</keyword>
<dbReference type="NCBIfam" id="TIGR01983">
    <property type="entry name" value="UbiG"/>
    <property type="match status" value="1"/>
</dbReference>
<comment type="subunit">
    <text evidence="5">Component of a multi-subunit COQ enzyme complex, composed of at least COQ3, COQ4, COQ5, COQ6, COQ7 and COQ9.</text>
</comment>
<organism evidence="8 9">
    <name type="scientific">Coemansia asiatica</name>
    <dbReference type="NCBI Taxonomy" id="1052880"/>
    <lineage>
        <taxon>Eukaryota</taxon>
        <taxon>Fungi</taxon>
        <taxon>Fungi incertae sedis</taxon>
        <taxon>Zoopagomycota</taxon>
        <taxon>Kickxellomycotina</taxon>
        <taxon>Kickxellomycetes</taxon>
        <taxon>Kickxellales</taxon>
        <taxon>Kickxellaceae</taxon>
        <taxon>Coemansia</taxon>
    </lineage>
</organism>
<comment type="catalytic activity">
    <reaction evidence="5">
        <text>a 3-demethylubiquinol + S-adenosyl-L-methionine = a ubiquinol + S-adenosyl-L-homocysteine + H(+)</text>
        <dbReference type="Rhea" id="RHEA:44380"/>
        <dbReference type="Rhea" id="RHEA-COMP:9566"/>
        <dbReference type="Rhea" id="RHEA-COMP:10914"/>
        <dbReference type="ChEBI" id="CHEBI:15378"/>
        <dbReference type="ChEBI" id="CHEBI:17976"/>
        <dbReference type="ChEBI" id="CHEBI:57856"/>
        <dbReference type="ChEBI" id="CHEBI:59789"/>
        <dbReference type="ChEBI" id="CHEBI:84422"/>
        <dbReference type="EC" id="2.1.1.64"/>
    </reaction>
</comment>
<evidence type="ECO:0000313" key="8">
    <source>
        <dbReference type="EMBL" id="KAJ1644999.1"/>
    </source>
</evidence>
<evidence type="ECO:0000256" key="1">
    <source>
        <dbReference type="ARBA" id="ARBA00022603"/>
    </source>
</evidence>
<dbReference type="AlphaFoldDB" id="A0A9W7XKY9"/>
<feature type="binding site" evidence="5">
    <location>
        <position position="240"/>
    </location>
    <ligand>
        <name>S-adenosyl-L-methionine</name>
        <dbReference type="ChEBI" id="CHEBI:59789"/>
    </ligand>
</feature>
<dbReference type="EC" id="2.1.1.114" evidence="5"/>
<feature type="transmembrane region" description="Helical" evidence="7">
    <location>
        <begin position="140"/>
        <end position="161"/>
    </location>
</feature>
<feature type="binding site" evidence="5">
    <location>
        <position position="288"/>
    </location>
    <ligand>
        <name>Mg(2+)</name>
        <dbReference type="ChEBI" id="CHEBI:18420"/>
    </ligand>
</feature>
<feature type="binding site" evidence="5">
    <location>
        <position position="291"/>
    </location>
    <ligand>
        <name>Mg(2+)</name>
        <dbReference type="ChEBI" id="CHEBI:18420"/>
    </ligand>
</feature>
<dbReference type="InterPro" id="IPR010233">
    <property type="entry name" value="UbiG_MeTrfase"/>
</dbReference>
<keyword evidence="2 5" id="KW-0808">Transferase</keyword>
<dbReference type="Gene3D" id="3.40.50.150">
    <property type="entry name" value="Vaccinia Virus protein VP39"/>
    <property type="match status" value="1"/>
</dbReference>
<evidence type="ECO:0000256" key="3">
    <source>
        <dbReference type="ARBA" id="ARBA00022688"/>
    </source>
</evidence>
<dbReference type="PANTHER" id="PTHR43464:SF19">
    <property type="entry name" value="UBIQUINONE BIOSYNTHESIS O-METHYLTRANSFERASE, MITOCHONDRIAL"/>
    <property type="match status" value="1"/>
</dbReference>
<comment type="similarity">
    <text evidence="5">Belongs to the class I-like SAM-binding methyltransferase superfamily. UbiG/COQ3 family.</text>
</comment>
<dbReference type="GO" id="GO:0061542">
    <property type="term" value="F:3-demethylubiquinol 3-O-methyltransferase activity"/>
    <property type="evidence" value="ECO:0007669"/>
    <property type="project" value="UniProtKB-UniRule"/>
</dbReference>
<feature type="binding site" evidence="5">
    <location>
        <position position="292"/>
    </location>
    <ligand>
        <name>Mg(2+)</name>
        <dbReference type="ChEBI" id="CHEBI:18420"/>
    </ligand>
</feature>
<comment type="function">
    <text evidence="5">O-methyltransferase required for two non-consecutive steps during ubiquinone biosynthesis. Catalyzes the 2 O-methylation of 3,4-dihydroxy-5-(all-trans-polyprenyl)benzoic acid into 4-hydroxy-3-methoxy-5-(all-trans-polyprenyl)benzoic acid. Also catalyzes the last step of ubiquinone biosynthesis by mediating methylation of 3-demethylubiquinone into ubiquinone. Also able to mediate the methylation of 3-demethylubiquinol into ubiquinol.</text>
</comment>
<proteinExistence type="inferred from homology"/>
<keyword evidence="7" id="KW-0812">Transmembrane</keyword>
<keyword evidence="5" id="KW-0460">Magnesium</keyword>
<evidence type="ECO:0000256" key="7">
    <source>
        <dbReference type="SAM" id="Phobius"/>
    </source>
</evidence>
<keyword evidence="5 7" id="KW-0472">Membrane</keyword>
<comment type="subcellular location">
    <subcellularLocation>
        <location evidence="5">Mitochondrion inner membrane</location>
        <topology evidence="5">Peripheral membrane protein</topology>
        <orientation evidence="5">Matrix side</orientation>
    </subcellularLocation>
</comment>
<accession>A0A9W7XKY9</accession>
<comment type="caution">
    <text evidence="8">The sequence shown here is derived from an EMBL/GenBank/DDBJ whole genome shotgun (WGS) entry which is preliminary data.</text>
</comment>
<dbReference type="SUPFAM" id="SSF53335">
    <property type="entry name" value="S-adenosyl-L-methionine-dependent methyltransferases"/>
    <property type="match status" value="1"/>
</dbReference>
<dbReference type="HAMAP" id="MF_00472">
    <property type="entry name" value="UbiG"/>
    <property type="match status" value="1"/>
</dbReference>
<dbReference type="Pfam" id="PF13489">
    <property type="entry name" value="Methyltransf_23"/>
    <property type="match status" value="1"/>
</dbReference>
<gene>
    <name evidence="5 8" type="primary">COQ3</name>
    <name evidence="8" type="ORF">LPJ64_003380</name>
</gene>
<dbReference type="GO" id="GO:0031314">
    <property type="term" value="C:extrinsic component of mitochondrial inner membrane"/>
    <property type="evidence" value="ECO:0007669"/>
    <property type="project" value="UniProtKB-UniRule"/>
</dbReference>
<dbReference type="GO" id="GO:0010420">
    <property type="term" value="F:polyprenyldihydroxybenzoate methyltransferase activity"/>
    <property type="evidence" value="ECO:0007669"/>
    <property type="project" value="UniProtKB-UniRule"/>
</dbReference>
<evidence type="ECO:0000256" key="6">
    <source>
        <dbReference type="SAM" id="Coils"/>
    </source>
</evidence>
<keyword evidence="5" id="KW-0479">Metal-binding</keyword>
<evidence type="ECO:0000256" key="5">
    <source>
        <dbReference type="HAMAP-Rule" id="MF_03190"/>
    </source>
</evidence>
<comment type="pathway">
    <text evidence="5">Cofactor biosynthesis; ubiquinone biosynthesis.</text>
</comment>
<dbReference type="CDD" id="cd02440">
    <property type="entry name" value="AdoMet_MTases"/>
    <property type="match status" value="1"/>
</dbReference>
<evidence type="ECO:0000256" key="4">
    <source>
        <dbReference type="ARBA" id="ARBA00022691"/>
    </source>
</evidence>
<comment type="catalytic activity">
    <reaction evidence="5">
        <text>a 3,4-dihydroxy-5-(all-trans-polyprenyl)benzoate + S-adenosyl-L-methionine = a 4-hydroxy-3-methoxy-5-(all-trans-polyprenyl)benzoate + S-adenosyl-L-homocysteine + H(+)</text>
        <dbReference type="Rhea" id="RHEA:44452"/>
        <dbReference type="Rhea" id="RHEA-COMP:10930"/>
        <dbReference type="Rhea" id="RHEA-COMP:10931"/>
        <dbReference type="ChEBI" id="CHEBI:15378"/>
        <dbReference type="ChEBI" id="CHEBI:57856"/>
        <dbReference type="ChEBI" id="CHEBI:59789"/>
        <dbReference type="ChEBI" id="CHEBI:64694"/>
        <dbReference type="ChEBI" id="CHEBI:84443"/>
        <dbReference type="EC" id="2.1.1.114"/>
    </reaction>
</comment>
<keyword evidence="1 5" id="KW-0489">Methyltransferase</keyword>
<keyword evidence="7" id="KW-1133">Transmembrane helix</keyword>
<dbReference type="EMBL" id="JANBOH010000130">
    <property type="protein sequence ID" value="KAJ1644999.1"/>
    <property type="molecule type" value="Genomic_DNA"/>
</dbReference>
<keyword evidence="5" id="KW-0999">Mitochondrion inner membrane</keyword>
<comment type="catalytic activity">
    <reaction evidence="5">
        <text>a 3-demethylubiquinone + S-adenosyl-L-methionine = a ubiquinone + S-adenosyl-L-homocysteine</text>
        <dbReference type="Rhea" id="RHEA:81215"/>
        <dbReference type="Rhea" id="RHEA-COMP:9565"/>
        <dbReference type="Rhea" id="RHEA-COMP:19654"/>
        <dbReference type="ChEBI" id="CHEBI:16389"/>
        <dbReference type="ChEBI" id="CHEBI:57856"/>
        <dbReference type="ChEBI" id="CHEBI:59789"/>
        <dbReference type="ChEBI" id="CHEBI:231825"/>
    </reaction>
</comment>
<name>A0A9W7XKY9_9FUNG</name>
<comment type="cofactor">
    <cofactor evidence="5">
        <name>Mg(2+)</name>
        <dbReference type="ChEBI" id="CHEBI:18420"/>
    </cofactor>
</comment>
<feature type="coiled-coil region" evidence="6">
    <location>
        <begin position="92"/>
        <end position="119"/>
    </location>
</feature>
<dbReference type="EC" id="2.1.1.-" evidence="5"/>
<evidence type="ECO:0000313" key="9">
    <source>
        <dbReference type="Proteomes" id="UP001145021"/>
    </source>
</evidence>
<keyword evidence="6" id="KW-0175">Coiled coil</keyword>
<sequence>MPASCLTRIFADSSSSSSKTARDSGLMRHTAIIPLRKAYVFRYEGLVPRSPQAVSKMEYILGELPLGQAGFFLPRRPASLAAAGGTEARRHAQELESVVKRATQIMDKLNEKAVSTRQQENVDEGKVLVSKDAGSEKNKWMAAAAAALGASGALGFLLAVMTPGELEKFTRISDTWWDTQGPFKYLHTMDTARMQYIHQRLSDLFKNNSREQLSVVDVGCGGGLAAESLARMGMKTLGIDAGLENIEVARLHAKMDPLVSKNTEYRQMTAEQAVQEGGMRFDCVVSLEVIEHVRDPALFVKSLVDLLEDSGVLFVSTMNRSLVSLFVDILVPEYLMGSVPRGTHQFEKFVTPEELGAMVQAAGAELLDVSGLVLEPVSNSCYLVPRDFGLLRNVGVQANYIICARKKKIMK</sequence>
<feature type="binding site" evidence="5">
    <location>
        <position position="219"/>
    </location>
    <ligand>
        <name>S-adenosyl-L-methionine</name>
        <dbReference type="ChEBI" id="CHEBI:59789"/>
    </ligand>
</feature>
<dbReference type="GO" id="GO:0046872">
    <property type="term" value="F:metal ion binding"/>
    <property type="evidence" value="ECO:0007669"/>
    <property type="project" value="UniProtKB-KW"/>
</dbReference>